<gene>
    <name evidence="9" type="ORF">C1N32_05590</name>
</gene>
<dbReference type="AlphaFoldDB" id="A0A2J8I506"/>
<dbReference type="Pfam" id="PF12729">
    <property type="entry name" value="4HB_MCP_1"/>
    <property type="match status" value="1"/>
</dbReference>
<feature type="domain" description="Methyl-accepting transducer" evidence="7">
    <location>
        <begin position="271"/>
        <end position="507"/>
    </location>
</feature>
<comment type="similarity">
    <text evidence="3">Belongs to the methyl-accepting chemotaxis (MCP) protein family.</text>
</comment>
<feature type="transmembrane region" description="Helical" evidence="6">
    <location>
        <begin position="188"/>
        <end position="211"/>
    </location>
</feature>
<accession>A0A2J8I506</accession>
<dbReference type="InterPro" id="IPR024478">
    <property type="entry name" value="HlyB_4HB_MCP"/>
</dbReference>
<evidence type="ECO:0000259" key="8">
    <source>
        <dbReference type="PROSITE" id="PS50885"/>
    </source>
</evidence>
<evidence type="ECO:0000313" key="9">
    <source>
        <dbReference type="EMBL" id="PNI05574.1"/>
    </source>
</evidence>
<dbReference type="SMART" id="SM00283">
    <property type="entry name" value="MA"/>
    <property type="match status" value="1"/>
</dbReference>
<reference evidence="9 10" key="1">
    <citation type="submission" date="2018-01" db="EMBL/GenBank/DDBJ databases">
        <title>Draft genome sequences of six Vibrio diazotrophicus strains isolated from deep-sea sediments of the Baltic Sea.</title>
        <authorList>
            <person name="Castillo D."/>
            <person name="Vandieken V."/>
            <person name="Chiang O."/>
            <person name="Middelboe M."/>
        </authorList>
    </citation>
    <scope>NUCLEOTIDE SEQUENCE [LARGE SCALE GENOMIC DNA]</scope>
    <source>
        <strain evidence="9 10">60.27F</strain>
    </source>
</reference>
<keyword evidence="2 4" id="KW-0807">Transducer</keyword>
<comment type="caution">
    <text evidence="9">The sequence shown here is derived from an EMBL/GenBank/DDBJ whole genome shotgun (WGS) entry which is preliminary data.</text>
</comment>
<dbReference type="GO" id="GO:0006935">
    <property type="term" value="P:chemotaxis"/>
    <property type="evidence" value="ECO:0007669"/>
    <property type="project" value="InterPro"/>
</dbReference>
<dbReference type="Proteomes" id="UP000236449">
    <property type="component" value="Unassembled WGS sequence"/>
</dbReference>
<comment type="subcellular location">
    <subcellularLocation>
        <location evidence="1">Membrane</location>
    </subcellularLocation>
</comment>
<dbReference type="FunFam" id="1.10.287.950:FF:000001">
    <property type="entry name" value="Methyl-accepting chemotaxis sensory transducer"/>
    <property type="match status" value="1"/>
</dbReference>
<evidence type="ECO:0000256" key="4">
    <source>
        <dbReference type="PROSITE-ProRule" id="PRU00284"/>
    </source>
</evidence>
<dbReference type="GO" id="GO:0004888">
    <property type="term" value="F:transmembrane signaling receptor activity"/>
    <property type="evidence" value="ECO:0007669"/>
    <property type="project" value="InterPro"/>
</dbReference>
<evidence type="ECO:0000259" key="7">
    <source>
        <dbReference type="PROSITE" id="PS50111"/>
    </source>
</evidence>
<dbReference type="PANTHER" id="PTHR32089">
    <property type="entry name" value="METHYL-ACCEPTING CHEMOTAXIS PROTEIN MCPB"/>
    <property type="match status" value="1"/>
</dbReference>
<protein>
    <recommendedName>
        <fullName evidence="11">Methyl-accepting chemotaxis protein</fullName>
    </recommendedName>
</protein>
<dbReference type="Gene3D" id="1.10.287.950">
    <property type="entry name" value="Methyl-accepting chemotaxis protein"/>
    <property type="match status" value="1"/>
</dbReference>
<evidence type="ECO:0000256" key="3">
    <source>
        <dbReference type="ARBA" id="ARBA00029447"/>
    </source>
</evidence>
<feature type="domain" description="HAMP" evidence="8">
    <location>
        <begin position="212"/>
        <end position="266"/>
    </location>
</feature>
<evidence type="ECO:0000256" key="2">
    <source>
        <dbReference type="ARBA" id="ARBA00023224"/>
    </source>
</evidence>
<dbReference type="Pfam" id="PF00672">
    <property type="entry name" value="HAMP"/>
    <property type="match status" value="1"/>
</dbReference>
<keyword evidence="6" id="KW-1133">Transmembrane helix</keyword>
<feature type="coiled-coil region" evidence="5">
    <location>
        <begin position="433"/>
        <end position="491"/>
    </location>
</feature>
<evidence type="ECO:0000313" key="10">
    <source>
        <dbReference type="Proteomes" id="UP000236449"/>
    </source>
</evidence>
<dbReference type="InterPro" id="IPR004089">
    <property type="entry name" value="MCPsignal_dom"/>
</dbReference>
<dbReference type="GO" id="GO:0007165">
    <property type="term" value="P:signal transduction"/>
    <property type="evidence" value="ECO:0007669"/>
    <property type="project" value="UniProtKB-KW"/>
</dbReference>
<dbReference type="PROSITE" id="PS50885">
    <property type="entry name" value="HAMP"/>
    <property type="match status" value="1"/>
</dbReference>
<dbReference type="Pfam" id="PF00015">
    <property type="entry name" value="MCPsignal"/>
    <property type="match status" value="1"/>
</dbReference>
<dbReference type="PANTHER" id="PTHR32089:SF120">
    <property type="entry name" value="METHYL-ACCEPTING CHEMOTAXIS PROTEIN TLPQ"/>
    <property type="match status" value="1"/>
</dbReference>
<evidence type="ECO:0008006" key="11">
    <source>
        <dbReference type="Google" id="ProtNLM"/>
    </source>
</evidence>
<dbReference type="PROSITE" id="PS50111">
    <property type="entry name" value="CHEMOTAXIS_TRANSDUC_2"/>
    <property type="match status" value="1"/>
</dbReference>
<sequence length="543" mass="59964">MIMRSFSITNLVRGNAFIAVAAIVALSLYLLLTLTRVQSQFGNVVDRNVSLMTTVSDLRYYTVTYRRFALDYGLTSDEQQHREIVQTISLNDNKVNDSFKRMKALADTSDIQAAVYDFERRIDEYRAMQQNYIRLIDQGHIDEARQEMLGPMLAPFNAIVDRLTQLQNDLEQEANLIKQNKQADIEHALQWSVIAASVVVILLVAFSYYTAKRVLNPLNRLKAHMFVVGQGQLHASLAKNDFHNDEFGQAATAFNSMQQNLLNLIIAVKESVHSLDLVSEELAAKVAHTQQSVDAQKIEIDQIVAASQELTENTQFIDQVTQQASEKSGMAKQQAQIGEKSIVNSISRTENMSQLIGQTGEVIEGLYRGSFDISVISDVISNITKQTNLLALNAAIEAARAGESGRGFAVVADQVRELAQQTQSSIDEIGGIIGNLQSQATSAQQLMSQCQEQIGVSLQQVTEAGESYHAIVSAAEEIANMDSQIARLSQDQQLLSVNVNNSVQAISQSSLDIENIASDTTKTYHAVQAQTEHLKQYIGAFSV</sequence>
<dbReference type="OrthoDB" id="6107688at2"/>
<dbReference type="SUPFAM" id="SSF58104">
    <property type="entry name" value="Methyl-accepting chemotaxis protein (MCP) signaling domain"/>
    <property type="match status" value="1"/>
</dbReference>
<proteinExistence type="inferred from homology"/>
<keyword evidence="6" id="KW-0812">Transmembrane</keyword>
<name>A0A2J8I506_VIBDI</name>
<keyword evidence="6" id="KW-0472">Membrane</keyword>
<dbReference type="CDD" id="cd06225">
    <property type="entry name" value="HAMP"/>
    <property type="match status" value="1"/>
</dbReference>
<dbReference type="EMBL" id="POSK01000003">
    <property type="protein sequence ID" value="PNI05574.1"/>
    <property type="molecule type" value="Genomic_DNA"/>
</dbReference>
<dbReference type="InterPro" id="IPR003660">
    <property type="entry name" value="HAMP_dom"/>
</dbReference>
<dbReference type="PRINTS" id="PR00260">
    <property type="entry name" value="CHEMTRNSDUCR"/>
</dbReference>
<dbReference type="SMART" id="SM00304">
    <property type="entry name" value="HAMP"/>
    <property type="match status" value="1"/>
</dbReference>
<evidence type="ECO:0000256" key="5">
    <source>
        <dbReference type="SAM" id="Coils"/>
    </source>
</evidence>
<evidence type="ECO:0000256" key="1">
    <source>
        <dbReference type="ARBA" id="ARBA00004370"/>
    </source>
</evidence>
<keyword evidence="5" id="KW-0175">Coiled coil</keyword>
<dbReference type="InterPro" id="IPR004090">
    <property type="entry name" value="Chemotax_Me-accpt_rcpt"/>
</dbReference>
<organism evidence="9 10">
    <name type="scientific">Vibrio diazotrophicus</name>
    <dbReference type="NCBI Taxonomy" id="685"/>
    <lineage>
        <taxon>Bacteria</taxon>
        <taxon>Pseudomonadati</taxon>
        <taxon>Pseudomonadota</taxon>
        <taxon>Gammaproteobacteria</taxon>
        <taxon>Vibrionales</taxon>
        <taxon>Vibrionaceae</taxon>
        <taxon>Vibrio</taxon>
    </lineage>
</organism>
<dbReference type="GO" id="GO:0016020">
    <property type="term" value="C:membrane"/>
    <property type="evidence" value="ECO:0007669"/>
    <property type="project" value="UniProtKB-SubCell"/>
</dbReference>
<evidence type="ECO:0000256" key="6">
    <source>
        <dbReference type="SAM" id="Phobius"/>
    </source>
</evidence>